<feature type="region of interest" description="Disordered" evidence="4">
    <location>
        <begin position="143"/>
        <end position="181"/>
    </location>
</feature>
<dbReference type="Pfam" id="PF04097">
    <property type="entry name" value="Nic96"/>
    <property type="match status" value="1"/>
</dbReference>
<accession>A0A6A6H2Y4</accession>
<dbReference type="PANTHER" id="PTHR11225">
    <property type="entry name" value="NUCLEAR PORE COMPLEX PROTEIN NUP93 NUCLEOPORIN NUP93 DEAD EYE PROTEIN"/>
    <property type="match status" value="1"/>
</dbReference>
<dbReference type="EMBL" id="ML991815">
    <property type="protein sequence ID" value="KAF2232454.1"/>
    <property type="molecule type" value="Genomic_DNA"/>
</dbReference>
<evidence type="ECO:0000256" key="3">
    <source>
        <dbReference type="ARBA" id="ARBA00023242"/>
    </source>
</evidence>
<protein>
    <submittedName>
        <fullName evidence="5">Putative nuclear pore protein</fullName>
    </submittedName>
</protein>
<keyword evidence="6" id="KW-1185">Reference proteome</keyword>
<keyword evidence="3" id="KW-0539">Nucleus</keyword>
<dbReference type="AlphaFoldDB" id="A0A6A6H2Y4"/>
<feature type="region of interest" description="Disordered" evidence="4">
    <location>
        <begin position="342"/>
        <end position="397"/>
    </location>
</feature>
<dbReference type="InterPro" id="IPR007231">
    <property type="entry name" value="Nucleoporin_int_Nup93/Nic96"/>
</dbReference>
<evidence type="ECO:0000256" key="4">
    <source>
        <dbReference type="SAM" id="MobiDB-lite"/>
    </source>
</evidence>
<evidence type="ECO:0000256" key="2">
    <source>
        <dbReference type="ARBA" id="ARBA00010186"/>
    </source>
</evidence>
<dbReference type="PANTHER" id="PTHR11225:SF4">
    <property type="entry name" value="NUCLEAR PORE COMPLEX PROTEIN NUP93"/>
    <property type="match status" value="1"/>
</dbReference>
<dbReference type="GO" id="GO:0016973">
    <property type="term" value="P:poly(A)+ mRNA export from nucleus"/>
    <property type="evidence" value="ECO:0007669"/>
    <property type="project" value="TreeGrafter"/>
</dbReference>
<dbReference type="OrthoDB" id="203824at2759"/>
<proteinExistence type="inferred from homology"/>
<sequence>MSLFANLGQNKPASQAPGSGSTSQAQQSSGLFANLGASQPSSGSNLFGISQPQASSGGSLFDRISTSSQPQQSGGLFGSTSTSQPQQSQTTSSTGLFGNLGNNQAAKTSGSLFGSLGATSQPAAQTSNAGSLFGSLNTTQAQKPQAGSLFGGSTLVGDSQAQQAQTQTHPQGAQQSQGLAAPSQPAYFDHLLERGKKRTTQENGGAQLGDMPSLQLGLGDIARKVRNLGNGGPSAPQARASDSSRAHYLLAASGVSTGSALRDLNSFSAQTTAVAGAASAPDTSIEDYVSNIQAQSTLDLIAQGLEESKRDFDTFLEENVQMEWDAQRRRIYEHFGLAKPEETSNDTVAGAPNQSLRENGSFGRSPRKSRGFGASAQASFGKSSMNRSILGPTGTNADARTTVFTDVAEKAASGPGLPAPDTRFDRERQERYAEKVKELNAARLEEVVYPVVERFAEVEGQVASDNAGKLVEAYEVIREIIQENGNVQRPSDPGAVKERQYAAQYLDESQMSPRSVSVRRRILEGSQRFLEKKFWRELEAAIARNPREANLGGVPSTLNKVRAYIRLRASHKELGPENVELQMIHEDYCWVTIWYLLRCGFVQEAAQYVSDNERAIKSMDRSFPQYMNSFAHDSNRRLSPELQTRITAEYQQRVRAAPENSLDPYRMACFKILGRCDLSRRSIDGINQDLDTWTWLQISMAREVNRVEETAGEVFGLQELRESFRELGQRHFSPPDSMETVMTYFMLQILAGMFEQAVFFLYGYNYIAAVHFAIALDFYGLLRVSNHFTAPELLSFTTREQPQLNFGYMLGSYTRDFRTGRAVTAADYLILICLNADLTGELGQAQVRLSHEALRELVLETRDYAELLGDVRSDGQRIKGAIEQRLKLIRLDDQNAYLKLVTIQAASMADDSGRTTDAVLLYHLAEEYEKVIDIVNRALSESISVDLGQEPLRLEPLRPRTQQDAQPASQQGPVSDSLSLGVIDDPAELARIMSETYSRNALILNKINVSKREACGILLKMQEAKKLVESGQWAPAIDNIKALHLIPIDTQGNVQVIRERSQAFHTLEPVIARNIGHLLLWTIRASGRQRDMLANTGFETAERREVMERCNWNAKDAMVFAGLIRYRMPSRLFDDLARAGQEAGL</sequence>
<evidence type="ECO:0000313" key="5">
    <source>
        <dbReference type="EMBL" id="KAF2232454.1"/>
    </source>
</evidence>
<reference evidence="5" key="1">
    <citation type="journal article" date="2020" name="Stud. Mycol.">
        <title>101 Dothideomycetes genomes: a test case for predicting lifestyles and emergence of pathogens.</title>
        <authorList>
            <person name="Haridas S."/>
            <person name="Albert R."/>
            <person name="Binder M."/>
            <person name="Bloem J."/>
            <person name="Labutti K."/>
            <person name="Salamov A."/>
            <person name="Andreopoulos B."/>
            <person name="Baker S."/>
            <person name="Barry K."/>
            <person name="Bills G."/>
            <person name="Bluhm B."/>
            <person name="Cannon C."/>
            <person name="Castanera R."/>
            <person name="Culley D."/>
            <person name="Daum C."/>
            <person name="Ezra D."/>
            <person name="Gonzalez J."/>
            <person name="Henrissat B."/>
            <person name="Kuo A."/>
            <person name="Liang C."/>
            <person name="Lipzen A."/>
            <person name="Lutzoni F."/>
            <person name="Magnuson J."/>
            <person name="Mondo S."/>
            <person name="Nolan M."/>
            <person name="Ohm R."/>
            <person name="Pangilinan J."/>
            <person name="Park H.-J."/>
            <person name="Ramirez L."/>
            <person name="Alfaro M."/>
            <person name="Sun H."/>
            <person name="Tritt A."/>
            <person name="Yoshinaga Y."/>
            <person name="Zwiers L.-H."/>
            <person name="Turgeon B."/>
            <person name="Goodwin S."/>
            <person name="Spatafora J."/>
            <person name="Crous P."/>
            <person name="Grigoriev I."/>
        </authorList>
    </citation>
    <scope>NUCLEOTIDE SEQUENCE</scope>
    <source>
        <strain evidence="5">Tuck. ex Michener</strain>
    </source>
</reference>
<organism evidence="5 6">
    <name type="scientific">Viridothelium virens</name>
    <name type="common">Speckled blister lichen</name>
    <name type="synonym">Trypethelium virens</name>
    <dbReference type="NCBI Taxonomy" id="1048519"/>
    <lineage>
        <taxon>Eukaryota</taxon>
        <taxon>Fungi</taxon>
        <taxon>Dikarya</taxon>
        <taxon>Ascomycota</taxon>
        <taxon>Pezizomycotina</taxon>
        <taxon>Dothideomycetes</taxon>
        <taxon>Dothideomycetes incertae sedis</taxon>
        <taxon>Trypetheliales</taxon>
        <taxon>Trypetheliaceae</taxon>
        <taxon>Viridothelium</taxon>
    </lineage>
</organism>
<feature type="compositionally biased region" description="Low complexity" evidence="4">
    <location>
        <begin position="79"/>
        <end position="94"/>
    </location>
</feature>
<feature type="compositionally biased region" description="Polar residues" evidence="4">
    <location>
        <begin position="376"/>
        <end position="397"/>
    </location>
</feature>
<dbReference type="GO" id="GO:0017056">
    <property type="term" value="F:structural constituent of nuclear pore"/>
    <property type="evidence" value="ECO:0007669"/>
    <property type="project" value="InterPro"/>
</dbReference>
<dbReference type="GO" id="GO:0006606">
    <property type="term" value="P:protein import into nucleus"/>
    <property type="evidence" value="ECO:0007669"/>
    <property type="project" value="TreeGrafter"/>
</dbReference>
<comment type="similarity">
    <text evidence="2">Belongs to the nucleoporin interacting component (NIC) family.</text>
</comment>
<feature type="compositionally biased region" description="Low complexity" evidence="4">
    <location>
        <begin position="159"/>
        <end position="178"/>
    </location>
</feature>
<feature type="region of interest" description="Disordered" evidence="4">
    <location>
        <begin position="1"/>
        <end position="102"/>
    </location>
</feature>
<gene>
    <name evidence="5" type="ORF">EV356DRAFT_488430</name>
</gene>
<name>A0A6A6H2Y4_VIRVR</name>
<evidence type="ECO:0000256" key="1">
    <source>
        <dbReference type="ARBA" id="ARBA00004259"/>
    </source>
</evidence>
<feature type="compositionally biased region" description="Polar residues" evidence="4">
    <location>
        <begin position="36"/>
        <end position="74"/>
    </location>
</feature>
<dbReference type="Proteomes" id="UP000800092">
    <property type="component" value="Unassembled WGS sequence"/>
</dbReference>
<evidence type="ECO:0000313" key="6">
    <source>
        <dbReference type="Proteomes" id="UP000800092"/>
    </source>
</evidence>
<feature type="compositionally biased region" description="Low complexity" evidence="4">
    <location>
        <begin position="12"/>
        <end position="30"/>
    </location>
</feature>
<comment type="subcellular location">
    <subcellularLocation>
        <location evidence="1">Nucleus envelope</location>
    </subcellularLocation>
</comment>
<dbReference type="GO" id="GO:0005643">
    <property type="term" value="C:nuclear pore"/>
    <property type="evidence" value="ECO:0007669"/>
    <property type="project" value="UniProtKB-SubCell"/>
</dbReference>